<comment type="similarity">
    <text evidence="2">Belongs to the TEX28 family.</text>
</comment>
<keyword evidence="3 8" id="KW-0812">Transmembrane</keyword>
<accession>A0A914EM77</accession>
<evidence type="ECO:0000256" key="7">
    <source>
        <dbReference type="SAM" id="Coils"/>
    </source>
</evidence>
<dbReference type="Pfam" id="PF10267">
    <property type="entry name" value="Tmemb_cc2"/>
    <property type="match status" value="1"/>
</dbReference>
<proteinExistence type="inferred from homology"/>
<keyword evidence="5 7" id="KW-0175">Coiled coil</keyword>
<dbReference type="GO" id="GO:0016020">
    <property type="term" value="C:membrane"/>
    <property type="evidence" value="ECO:0007669"/>
    <property type="project" value="UniProtKB-SubCell"/>
</dbReference>
<dbReference type="Proteomes" id="UP000887540">
    <property type="component" value="Unplaced"/>
</dbReference>
<evidence type="ECO:0000256" key="1">
    <source>
        <dbReference type="ARBA" id="ARBA00004370"/>
    </source>
</evidence>
<keyword evidence="9" id="KW-1185">Reference proteome</keyword>
<sequence length="110" mass="13116">MLADHRSETKAEILAYRNELSESRFKIQQLEQTLNETMEVHQNEVKQLKSDLNLIGTRMDYQYNDRNRAVILIILCIVVAVVWDLFDISNRINRFFLYFAYKNEEKSPSK</sequence>
<reference evidence="10" key="1">
    <citation type="submission" date="2022-11" db="UniProtKB">
        <authorList>
            <consortium name="WormBaseParasite"/>
        </authorList>
    </citation>
    <scope>IDENTIFICATION</scope>
</reference>
<feature type="transmembrane region" description="Helical" evidence="8">
    <location>
        <begin position="69"/>
        <end position="86"/>
    </location>
</feature>
<evidence type="ECO:0000256" key="2">
    <source>
        <dbReference type="ARBA" id="ARBA00008108"/>
    </source>
</evidence>
<keyword evidence="4 8" id="KW-1133">Transmembrane helix</keyword>
<evidence type="ECO:0000256" key="5">
    <source>
        <dbReference type="ARBA" id="ARBA00023054"/>
    </source>
</evidence>
<feature type="coiled-coil region" evidence="7">
    <location>
        <begin position="13"/>
        <end position="51"/>
    </location>
</feature>
<dbReference type="PANTHER" id="PTHR17613:SF14">
    <property type="entry name" value="DEMENTIN, ISOFORM H"/>
    <property type="match status" value="1"/>
</dbReference>
<evidence type="ECO:0000256" key="6">
    <source>
        <dbReference type="ARBA" id="ARBA00023136"/>
    </source>
</evidence>
<dbReference type="GO" id="GO:0012505">
    <property type="term" value="C:endomembrane system"/>
    <property type="evidence" value="ECO:0007669"/>
    <property type="project" value="TreeGrafter"/>
</dbReference>
<dbReference type="PANTHER" id="PTHR17613">
    <property type="entry name" value="CEREBRAL PROTEIN-11-RELATED"/>
    <property type="match status" value="1"/>
</dbReference>
<protein>
    <submittedName>
        <fullName evidence="10">Uncharacterized protein</fullName>
    </submittedName>
</protein>
<comment type="subcellular location">
    <subcellularLocation>
        <location evidence="1">Membrane</location>
    </subcellularLocation>
</comment>
<evidence type="ECO:0000256" key="3">
    <source>
        <dbReference type="ARBA" id="ARBA00022692"/>
    </source>
</evidence>
<evidence type="ECO:0000313" key="10">
    <source>
        <dbReference type="WBParaSite" id="ACRNAN_scaffold8717.g27006.t1"/>
    </source>
</evidence>
<name>A0A914EM77_9BILA</name>
<dbReference type="InterPro" id="IPR019394">
    <property type="entry name" value="TEX28/TMCC"/>
</dbReference>
<evidence type="ECO:0000256" key="8">
    <source>
        <dbReference type="SAM" id="Phobius"/>
    </source>
</evidence>
<keyword evidence="6 8" id="KW-0472">Membrane</keyword>
<evidence type="ECO:0000313" key="9">
    <source>
        <dbReference type="Proteomes" id="UP000887540"/>
    </source>
</evidence>
<evidence type="ECO:0000256" key="4">
    <source>
        <dbReference type="ARBA" id="ARBA00022989"/>
    </source>
</evidence>
<dbReference type="WBParaSite" id="ACRNAN_scaffold8717.g27006.t1">
    <property type="protein sequence ID" value="ACRNAN_scaffold8717.g27006.t1"/>
    <property type="gene ID" value="ACRNAN_scaffold8717.g27006"/>
</dbReference>
<dbReference type="AlphaFoldDB" id="A0A914EM77"/>
<organism evidence="9 10">
    <name type="scientific">Acrobeloides nanus</name>
    <dbReference type="NCBI Taxonomy" id="290746"/>
    <lineage>
        <taxon>Eukaryota</taxon>
        <taxon>Metazoa</taxon>
        <taxon>Ecdysozoa</taxon>
        <taxon>Nematoda</taxon>
        <taxon>Chromadorea</taxon>
        <taxon>Rhabditida</taxon>
        <taxon>Tylenchina</taxon>
        <taxon>Cephalobomorpha</taxon>
        <taxon>Cephaloboidea</taxon>
        <taxon>Cephalobidae</taxon>
        <taxon>Acrobeloides</taxon>
    </lineage>
</organism>